<dbReference type="InterPro" id="IPR045112">
    <property type="entry name" value="PPAN-like"/>
</dbReference>
<keyword evidence="4" id="KW-1185">Reference proteome</keyword>
<dbReference type="OrthoDB" id="10261452at2759"/>
<feature type="compositionally biased region" description="Basic residues" evidence="1">
    <location>
        <begin position="23"/>
        <end position="33"/>
    </location>
</feature>
<dbReference type="SMART" id="SM00879">
    <property type="entry name" value="Brix"/>
    <property type="match status" value="1"/>
</dbReference>
<dbReference type="PANTHER" id="PTHR12661">
    <property type="entry name" value="PETER PAN-RELATED"/>
    <property type="match status" value="1"/>
</dbReference>
<evidence type="ECO:0000256" key="1">
    <source>
        <dbReference type="SAM" id="MobiDB-lite"/>
    </source>
</evidence>
<dbReference type="GO" id="GO:0000027">
    <property type="term" value="P:ribosomal large subunit assembly"/>
    <property type="evidence" value="ECO:0007669"/>
    <property type="project" value="TreeGrafter"/>
</dbReference>
<feature type="compositionally biased region" description="Basic and acidic residues" evidence="1">
    <location>
        <begin position="34"/>
        <end position="44"/>
    </location>
</feature>
<reference evidence="3 4" key="1">
    <citation type="submission" date="2014-11" db="EMBL/GenBank/DDBJ databases">
        <title>Genetic blueprint of the zoonotic pathogen Toxocara canis.</title>
        <authorList>
            <person name="Zhu X.-Q."/>
            <person name="Korhonen P.K."/>
            <person name="Cai H."/>
            <person name="Young N.D."/>
            <person name="Nejsum P."/>
            <person name="von Samson-Himmelstjerna G."/>
            <person name="Boag P.R."/>
            <person name="Tan P."/>
            <person name="Li Q."/>
            <person name="Min J."/>
            <person name="Yang Y."/>
            <person name="Wang X."/>
            <person name="Fang X."/>
            <person name="Hall R.S."/>
            <person name="Hofmann A."/>
            <person name="Sternberg P.W."/>
            <person name="Jex A.R."/>
            <person name="Gasser R.B."/>
        </authorList>
    </citation>
    <scope>NUCLEOTIDE SEQUENCE [LARGE SCALE GENOMIC DNA]</scope>
    <source>
        <strain evidence="3">PN_DK_2014</strain>
    </source>
</reference>
<comment type="caution">
    <text evidence="3">The sequence shown here is derived from an EMBL/GenBank/DDBJ whole genome shotgun (WGS) entry which is preliminary data.</text>
</comment>
<dbReference type="STRING" id="6265.A0A0B2VYA0"/>
<dbReference type="GO" id="GO:0006364">
    <property type="term" value="P:rRNA processing"/>
    <property type="evidence" value="ECO:0007669"/>
    <property type="project" value="InterPro"/>
</dbReference>
<dbReference type="GO" id="GO:0030687">
    <property type="term" value="C:preribosome, large subunit precursor"/>
    <property type="evidence" value="ECO:0007669"/>
    <property type="project" value="TreeGrafter"/>
</dbReference>
<dbReference type="PROSITE" id="PS50833">
    <property type="entry name" value="BRIX"/>
    <property type="match status" value="1"/>
</dbReference>
<evidence type="ECO:0000259" key="2">
    <source>
        <dbReference type="PROSITE" id="PS50833"/>
    </source>
</evidence>
<accession>A0A0B2VYA0</accession>
<dbReference type="EMBL" id="JPKZ01000224">
    <property type="protein sequence ID" value="KHN88531.1"/>
    <property type="molecule type" value="Genomic_DNA"/>
</dbReference>
<dbReference type="Proteomes" id="UP000031036">
    <property type="component" value="Unassembled WGS sequence"/>
</dbReference>
<dbReference type="OMA" id="KDYTVMT"/>
<dbReference type="AlphaFoldDB" id="A0A0B2VYA0"/>
<organism evidence="3 4">
    <name type="scientific">Toxocara canis</name>
    <name type="common">Canine roundworm</name>
    <dbReference type="NCBI Taxonomy" id="6265"/>
    <lineage>
        <taxon>Eukaryota</taxon>
        <taxon>Metazoa</taxon>
        <taxon>Ecdysozoa</taxon>
        <taxon>Nematoda</taxon>
        <taxon>Chromadorea</taxon>
        <taxon>Rhabditida</taxon>
        <taxon>Spirurina</taxon>
        <taxon>Ascaridomorpha</taxon>
        <taxon>Ascaridoidea</taxon>
        <taxon>Toxocaridae</taxon>
        <taxon>Toxocara</taxon>
    </lineage>
</organism>
<protein>
    <submittedName>
        <fullName evidence="3">Suppressor of SWI4 1-like protein</fullName>
    </submittedName>
</protein>
<sequence>MSKQKLRSACSARSALRGDPRRVMRAKRRSKQKERREEKAAEKRELELLREKARSEDVSKRLAAEPHSFVIHRGKVGRYVRQLENDLRSVMEPFTASKLKELKRNNLKDFLVNGAVLGVTHLVVLTRGEHSLTLRIIRCPQGPTLSFRIMRYTLARDVVSSLRRPVHFRQQFVTAPLVVMNGLSNASKKQIQLMQSMFQNMFPSINVDKMKLSQVRRCVMINYDAENDVIDLRHYAIKAVPAGLSKGAKKLVQGKVPDLSKYKDISDFFLNPGQLSESEFEGEQKEVELAQDLSSRGCRAGQRTNIRLIELGPRVTMTLTKIEEGVDEGEVLYHSYIRKSAEELVELRTELLDRKKLKERRRKENERRVIQRLKAIADERAAWERSFEQERQKIIDRQRAVTGEEDDGRSERRDRLLNNQRFVFIYPLFKFDF</sequence>
<name>A0A0B2VYA0_TOXCA</name>
<proteinExistence type="predicted"/>
<feature type="domain" description="Brix" evidence="2">
    <location>
        <begin position="66"/>
        <end position="328"/>
    </location>
</feature>
<feature type="region of interest" description="Disordered" evidence="1">
    <location>
        <begin position="1"/>
        <end position="44"/>
    </location>
</feature>
<dbReference type="Pfam" id="PF04427">
    <property type="entry name" value="Brix"/>
    <property type="match status" value="1"/>
</dbReference>
<evidence type="ECO:0000313" key="3">
    <source>
        <dbReference type="EMBL" id="KHN88531.1"/>
    </source>
</evidence>
<gene>
    <name evidence="3" type="primary">Ppan</name>
    <name evidence="3" type="ORF">Tcan_16496</name>
</gene>
<dbReference type="PANTHER" id="PTHR12661:SF5">
    <property type="entry name" value="SUPPRESSOR OF SWI4 1 HOMOLOG"/>
    <property type="match status" value="1"/>
</dbReference>
<evidence type="ECO:0000313" key="4">
    <source>
        <dbReference type="Proteomes" id="UP000031036"/>
    </source>
</evidence>
<dbReference type="GO" id="GO:0019843">
    <property type="term" value="F:rRNA binding"/>
    <property type="evidence" value="ECO:0007669"/>
    <property type="project" value="InterPro"/>
</dbReference>
<dbReference type="InterPro" id="IPR007109">
    <property type="entry name" value="Brix"/>
</dbReference>